<dbReference type="AlphaFoldDB" id="Q1YUH7"/>
<protein>
    <submittedName>
        <fullName evidence="2">Putative oxidoreductase</fullName>
    </submittedName>
</protein>
<reference evidence="2 3" key="1">
    <citation type="submission" date="2006-03" db="EMBL/GenBank/DDBJ databases">
        <authorList>
            <person name="Giovannoni S.J."/>
            <person name="Cho J.-C."/>
            <person name="Ferriera S."/>
            <person name="Johnson J."/>
            <person name="Kravitz S."/>
            <person name="Halpern A."/>
            <person name="Remington K."/>
            <person name="Beeson K."/>
            <person name="Tran B."/>
            <person name="Rogers Y.-H."/>
            <person name="Friedman R."/>
            <person name="Venter J.C."/>
        </authorList>
    </citation>
    <scope>NUCLEOTIDE SEQUENCE [LARGE SCALE GENOMIC DNA]</scope>
    <source>
        <strain evidence="2 3">HTCC2207</strain>
    </source>
</reference>
<dbReference type="PANTHER" id="PTHR36113">
    <property type="entry name" value="LYASE, PUTATIVE-RELATED-RELATED"/>
    <property type="match status" value="1"/>
</dbReference>
<keyword evidence="3" id="KW-1185">Reference proteome</keyword>
<dbReference type="Gene3D" id="3.10.180.10">
    <property type="entry name" value="2,3-Dihydroxybiphenyl 1,2-Dioxygenase, domain 1"/>
    <property type="match status" value="2"/>
</dbReference>
<dbReference type="EMBL" id="AAPI01000001">
    <property type="protein sequence ID" value="EAS48081.1"/>
    <property type="molecule type" value="Genomic_DNA"/>
</dbReference>
<feature type="domain" description="VOC" evidence="1">
    <location>
        <begin position="6"/>
        <end position="121"/>
    </location>
</feature>
<dbReference type="InterPro" id="IPR029068">
    <property type="entry name" value="Glyas_Bleomycin-R_OHBP_Dase"/>
</dbReference>
<dbReference type="SUPFAM" id="SSF54593">
    <property type="entry name" value="Glyoxalase/Bleomycin resistance protein/Dihydroxybiphenyl dioxygenase"/>
    <property type="match status" value="1"/>
</dbReference>
<comment type="caution">
    <text evidence="2">The sequence shown here is derived from an EMBL/GenBank/DDBJ whole genome shotgun (WGS) entry which is preliminary data.</text>
</comment>
<name>Q1YUH7_9GAMM</name>
<dbReference type="PROSITE" id="PS51819">
    <property type="entry name" value="VOC"/>
    <property type="match status" value="2"/>
</dbReference>
<accession>Q1YUH7</accession>
<organism evidence="2 3">
    <name type="scientific">gamma proteobacterium HTCC2207</name>
    <dbReference type="NCBI Taxonomy" id="314287"/>
    <lineage>
        <taxon>Bacteria</taxon>
        <taxon>Pseudomonadati</taxon>
        <taxon>Pseudomonadota</taxon>
        <taxon>Gammaproteobacteria</taxon>
        <taxon>Cellvibrionales</taxon>
        <taxon>Porticoccaceae</taxon>
        <taxon>SAR92 clade</taxon>
    </lineage>
</organism>
<dbReference type="STRING" id="314287.GB2207_09731"/>
<dbReference type="PANTHER" id="PTHR36113:SF1">
    <property type="entry name" value="GLYOXALASE_BLEOMYCIN RESISTANCE PROTEIN_DIOXYGENASE"/>
    <property type="match status" value="1"/>
</dbReference>
<dbReference type="HOGENOM" id="CLU_052361_2_0_6"/>
<evidence type="ECO:0000313" key="2">
    <source>
        <dbReference type="EMBL" id="EAS48081.1"/>
    </source>
</evidence>
<dbReference type="InterPro" id="IPR004360">
    <property type="entry name" value="Glyas_Fos-R_dOase_dom"/>
</dbReference>
<dbReference type="Proteomes" id="UP000005555">
    <property type="component" value="Unassembled WGS sequence"/>
</dbReference>
<proteinExistence type="predicted"/>
<feature type="domain" description="VOC" evidence="1">
    <location>
        <begin position="139"/>
        <end position="251"/>
    </location>
</feature>
<evidence type="ECO:0000259" key="1">
    <source>
        <dbReference type="PROSITE" id="PS51819"/>
    </source>
</evidence>
<evidence type="ECO:0000313" key="3">
    <source>
        <dbReference type="Proteomes" id="UP000005555"/>
    </source>
</evidence>
<dbReference type="CDD" id="cd08362">
    <property type="entry name" value="BphC5-RrK37_N_like"/>
    <property type="match status" value="1"/>
</dbReference>
<dbReference type="eggNOG" id="COG0346">
    <property type="taxonomic scope" value="Bacteria"/>
</dbReference>
<dbReference type="InterPro" id="IPR037523">
    <property type="entry name" value="VOC_core"/>
</dbReference>
<gene>
    <name evidence="2" type="ORF">GB2207_09731</name>
</gene>
<dbReference type="OrthoDB" id="9803142at2"/>
<sequence>MARVNEIRYVGYGVTNIEAEKKFYTDAWQLIEVPSDDGMIYLAAPGSSAAYSVRLRPSAEPRIDVISWSAADRSEVDALAQQVEQAGGKIISQPHEMSELGGGYGFRFFDPIGFTIEVCTGFETRIADTIQPGEPRPEQISHVVLHAPNPQEYVEFYEKALGFRVSDWLGDFMCFLRCNEWHHRLAILPGPPAFNHVAYDVPDIDSVMKSIARVRSHESDILWGPGRHTAGNNVFSYFATPGGYVVEYTSELERVDDDNWVATVHKPSKEIMDQWGIGVGGPATMPKSVTNNGLFTAPEA</sequence>
<dbReference type="InterPro" id="IPR051332">
    <property type="entry name" value="Fosfomycin_Res_Enzymes"/>
</dbReference>
<dbReference type="Pfam" id="PF00903">
    <property type="entry name" value="Glyoxalase"/>
    <property type="match status" value="2"/>
</dbReference>